<gene>
    <name evidence="12" type="ORF">N7469_010870</name>
</gene>
<comment type="subcellular location">
    <subcellularLocation>
        <location evidence="8">Nucleus</location>
    </subcellularLocation>
</comment>
<dbReference type="GO" id="GO:0034247">
    <property type="term" value="P:snoRNA splicing"/>
    <property type="evidence" value="ECO:0007669"/>
    <property type="project" value="TreeGrafter"/>
</dbReference>
<dbReference type="RefSeq" id="XP_056496906.1">
    <property type="nucleotide sequence ID" value="XM_056649775.1"/>
</dbReference>
<evidence type="ECO:0000259" key="10">
    <source>
        <dbReference type="PROSITE" id="PS50089"/>
    </source>
</evidence>
<dbReference type="PROSITE" id="PS50089">
    <property type="entry name" value="ZF_RING_2"/>
    <property type="match status" value="1"/>
</dbReference>
<dbReference type="InterPro" id="IPR017907">
    <property type="entry name" value="Znf_RING_CS"/>
</dbReference>
<dbReference type="Proteomes" id="UP001147733">
    <property type="component" value="Unassembled WGS sequence"/>
</dbReference>
<dbReference type="InterPro" id="IPR000571">
    <property type="entry name" value="Znf_CCCH"/>
</dbReference>
<evidence type="ECO:0000256" key="1">
    <source>
        <dbReference type="ARBA" id="ARBA00003777"/>
    </source>
</evidence>
<feature type="domain" description="RING-type" evidence="10">
    <location>
        <begin position="251"/>
        <end position="288"/>
    </location>
</feature>
<reference evidence="12" key="2">
    <citation type="journal article" date="2023" name="IMA Fungus">
        <title>Comparative genomic study of the Penicillium genus elucidates a diverse pangenome and 15 lateral gene transfer events.</title>
        <authorList>
            <person name="Petersen C."/>
            <person name="Sorensen T."/>
            <person name="Nielsen M.R."/>
            <person name="Sondergaard T.E."/>
            <person name="Sorensen J.L."/>
            <person name="Fitzpatrick D.A."/>
            <person name="Frisvad J.C."/>
            <person name="Nielsen K.L."/>
        </authorList>
    </citation>
    <scope>NUCLEOTIDE SEQUENCE</scope>
    <source>
        <strain evidence="12">IBT 23319</strain>
    </source>
</reference>
<keyword evidence="8" id="KW-0747">Spliceosome</keyword>
<dbReference type="SUPFAM" id="SSF90229">
    <property type="entry name" value="CCCH zinc finger"/>
    <property type="match status" value="1"/>
</dbReference>
<dbReference type="AlphaFoldDB" id="A0A9W9NLJ2"/>
<evidence type="ECO:0000256" key="6">
    <source>
        <dbReference type="ARBA" id="ARBA00022833"/>
    </source>
</evidence>
<evidence type="ECO:0000313" key="13">
    <source>
        <dbReference type="Proteomes" id="UP001147733"/>
    </source>
</evidence>
<keyword evidence="8" id="KW-0539">Nucleus</keyword>
<evidence type="ECO:0000313" key="12">
    <source>
        <dbReference type="EMBL" id="KAJ5221983.1"/>
    </source>
</evidence>
<dbReference type="PROSITE" id="PS50103">
    <property type="entry name" value="ZF_C3H1"/>
    <property type="match status" value="1"/>
</dbReference>
<feature type="domain" description="C3H1-type" evidence="11">
    <location>
        <begin position="168"/>
        <end position="196"/>
    </location>
</feature>
<keyword evidence="6 7" id="KW-0862">Zinc</keyword>
<evidence type="ECO:0000256" key="5">
    <source>
        <dbReference type="ARBA" id="ARBA00022771"/>
    </source>
</evidence>
<dbReference type="GO" id="GO:0008270">
    <property type="term" value="F:zinc ion binding"/>
    <property type="evidence" value="ECO:0007669"/>
    <property type="project" value="UniProtKB-KW"/>
</dbReference>
<evidence type="ECO:0000256" key="9">
    <source>
        <dbReference type="SAM" id="MobiDB-lite"/>
    </source>
</evidence>
<dbReference type="OrthoDB" id="25761at2759"/>
<keyword evidence="13" id="KW-1185">Reference proteome</keyword>
<feature type="zinc finger region" description="C3H1-type" evidence="7">
    <location>
        <begin position="168"/>
        <end position="196"/>
    </location>
</feature>
<dbReference type="SMART" id="SM00356">
    <property type="entry name" value="ZnF_C3H1"/>
    <property type="match status" value="1"/>
</dbReference>
<dbReference type="PANTHER" id="PTHR12930">
    <property type="entry name" value="ZINC FINGER PROTEIN 183"/>
    <property type="match status" value="1"/>
</dbReference>
<dbReference type="InterPro" id="IPR013083">
    <property type="entry name" value="Znf_RING/FYVE/PHD"/>
</dbReference>
<dbReference type="PROSITE" id="PS00518">
    <property type="entry name" value="ZF_RING_1"/>
    <property type="match status" value="1"/>
</dbReference>
<dbReference type="GeneID" id="81388942"/>
<comment type="similarity">
    <text evidence="2 8">Belongs to the CWC24 family.</text>
</comment>
<keyword evidence="4 7" id="KW-0479">Metal-binding</keyword>
<dbReference type="EMBL" id="JAPQKT010000009">
    <property type="protein sequence ID" value="KAJ5221983.1"/>
    <property type="molecule type" value="Genomic_DNA"/>
</dbReference>
<evidence type="ECO:0000256" key="7">
    <source>
        <dbReference type="PROSITE-ProRule" id="PRU00723"/>
    </source>
</evidence>
<protein>
    <recommendedName>
        <fullName evidence="8">Pre-mRNA-splicing factor CWC24</fullName>
    </recommendedName>
</protein>
<accession>A0A9W9NLJ2</accession>
<dbReference type="InterPro" id="IPR039971">
    <property type="entry name" value="CWC24-like"/>
</dbReference>
<dbReference type="CDD" id="cd16539">
    <property type="entry name" value="RING-HC_RNF113A_B"/>
    <property type="match status" value="1"/>
</dbReference>
<feature type="region of interest" description="Disordered" evidence="9">
    <location>
        <begin position="313"/>
        <end position="334"/>
    </location>
</feature>
<evidence type="ECO:0000256" key="2">
    <source>
        <dbReference type="ARBA" id="ARBA00009161"/>
    </source>
</evidence>
<evidence type="ECO:0000256" key="4">
    <source>
        <dbReference type="ARBA" id="ARBA00022723"/>
    </source>
</evidence>
<feature type="compositionally biased region" description="Acidic residues" evidence="9">
    <location>
        <begin position="323"/>
        <end position="334"/>
    </location>
</feature>
<evidence type="ECO:0000256" key="3">
    <source>
        <dbReference type="ARBA" id="ARBA00011524"/>
    </source>
</evidence>
<dbReference type="GO" id="GO:0006397">
    <property type="term" value="P:mRNA processing"/>
    <property type="evidence" value="ECO:0007669"/>
    <property type="project" value="UniProtKB-KW"/>
</dbReference>
<feature type="region of interest" description="Disordered" evidence="9">
    <location>
        <begin position="1"/>
        <end position="101"/>
    </location>
</feature>
<comment type="function">
    <text evidence="1 8">Involved in pre-mRNA splicing.</text>
</comment>
<dbReference type="InterPro" id="IPR001841">
    <property type="entry name" value="Znf_RING"/>
</dbReference>
<dbReference type="PANTHER" id="PTHR12930:SF0">
    <property type="entry name" value="RING FINGER PROTEIN 113B"/>
    <property type="match status" value="1"/>
</dbReference>
<organism evidence="12 13">
    <name type="scientific">Penicillium citrinum</name>
    <dbReference type="NCBI Taxonomy" id="5077"/>
    <lineage>
        <taxon>Eukaryota</taxon>
        <taxon>Fungi</taxon>
        <taxon>Dikarya</taxon>
        <taxon>Ascomycota</taxon>
        <taxon>Pezizomycotina</taxon>
        <taxon>Eurotiomycetes</taxon>
        <taxon>Eurotiomycetidae</taxon>
        <taxon>Eurotiales</taxon>
        <taxon>Aspergillaceae</taxon>
        <taxon>Penicillium</taxon>
    </lineage>
</organism>
<keyword evidence="8" id="KW-0507">mRNA processing</keyword>
<reference evidence="12" key="1">
    <citation type="submission" date="2022-11" db="EMBL/GenBank/DDBJ databases">
        <authorList>
            <person name="Petersen C."/>
        </authorList>
    </citation>
    <scope>NUCLEOTIDE SEQUENCE</scope>
    <source>
        <strain evidence="12">IBT 23319</strain>
    </source>
</reference>
<comment type="subunit">
    <text evidence="3 8">Associated with the spliceosome.</text>
</comment>
<keyword evidence="8" id="KW-0508">mRNA splicing</keyword>
<sequence length="334" mass="36949">MVDEPTEAVPQFGFKKRSKPKANLRKKPATPPPASDSDSGFTSSDDDEGRRIKRRRKNVAVTASSATNARKDKEPEQPSAAAPAPLTSSNDATKSSNWYDEDLSAKNLLGSTRSRETDQDDAVELTADGTYKGTANYQSFIRKNPDAPSKQFGPMKAPTNVRTVTVMDFAPDVCKDYKQTGFCGFGDSCKFLHAREDYKQGWELDRDWEIGTNGKKLSGRVVSQRKGAGKMAEDDEDEDDDELLESIPFACIICKKPYQNPIITKCGHYFCESCALQRYRKNPNCAACGAGTGGVFNVAKKLNTLLDKKRERARKAREQAIAEGEEVSDEEEED</sequence>
<comment type="caution">
    <text evidence="12">The sequence shown here is derived from an EMBL/GenBank/DDBJ whole genome shotgun (WGS) entry which is preliminary data.</text>
</comment>
<dbReference type="FunFam" id="3.30.40.10:FF:000045">
    <property type="entry name" value="RING finger protein 113A"/>
    <property type="match status" value="1"/>
</dbReference>
<dbReference type="SMART" id="SM00184">
    <property type="entry name" value="RING"/>
    <property type="match status" value="1"/>
</dbReference>
<evidence type="ECO:0000256" key="8">
    <source>
        <dbReference type="RuleBase" id="RU367110"/>
    </source>
</evidence>
<name>A0A9W9NLJ2_PENCI</name>
<evidence type="ECO:0000259" key="11">
    <source>
        <dbReference type="PROSITE" id="PS50103"/>
    </source>
</evidence>
<proteinExistence type="inferred from homology"/>
<dbReference type="GO" id="GO:0005684">
    <property type="term" value="C:U2-type spliceosomal complex"/>
    <property type="evidence" value="ECO:0007669"/>
    <property type="project" value="TreeGrafter"/>
</dbReference>
<feature type="compositionally biased region" description="Basic residues" evidence="9">
    <location>
        <begin position="14"/>
        <end position="28"/>
    </location>
</feature>
<dbReference type="InterPro" id="IPR036855">
    <property type="entry name" value="Znf_CCCH_sf"/>
</dbReference>
<dbReference type="Gene3D" id="3.30.40.10">
    <property type="entry name" value="Zinc/RING finger domain, C3HC4 (zinc finger)"/>
    <property type="match status" value="1"/>
</dbReference>
<keyword evidence="8" id="KW-0238">DNA-binding</keyword>
<dbReference type="Pfam" id="PF13920">
    <property type="entry name" value="zf-C3HC4_3"/>
    <property type="match status" value="1"/>
</dbReference>
<feature type="compositionally biased region" description="Low complexity" evidence="9">
    <location>
        <begin position="77"/>
        <end position="89"/>
    </location>
</feature>
<dbReference type="GO" id="GO:0003677">
    <property type="term" value="F:DNA binding"/>
    <property type="evidence" value="ECO:0007669"/>
    <property type="project" value="UniProtKB-UniRule"/>
</dbReference>
<dbReference type="SUPFAM" id="SSF57850">
    <property type="entry name" value="RING/U-box"/>
    <property type="match status" value="1"/>
</dbReference>
<dbReference type="Pfam" id="PF00642">
    <property type="entry name" value="zf-CCCH"/>
    <property type="match status" value="1"/>
</dbReference>
<keyword evidence="5 7" id="KW-0863">Zinc-finger</keyword>